<sequence>MKKSTLLRHYLPCIYFIALAIAIQIGGAAINFLSLILVLIFGTLLFFKSEVARMAVGGIVLFAAIYFSLALADEANDVVSAGKDSTTLVLVGGFFITVTFLMSILLIIPLNLPKRVPLYNRR</sequence>
<dbReference type="OrthoDB" id="680583at2"/>
<feature type="transmembrane region" description="Helical" evidence="1">
    <location>
        <begin position="54"/>
        <end position="72"/>
    </location>
</feature>
<evidence type="ECO:0000256" key="1">
    <source>
        <dbReference type="SAM" id="Phobius"/>
    </source>
</evidence>
<gene>
    <name evidence="2" type="ORF">SAMN04488055_5239</name>
</gene>
<feature type="transmembrane region" description="Helical" evidence="1">
    <location>
        <begin position="92"/>
        <end position="112"/>
    </location>
</feature>
<dbReference type="EMBL" id="FSRA01000002">
    <property type="protein sequence ID" value="SIO52480.1"/>
    <property type="molecule type" value="Genomic_DNA"/>
</dbReference>
<keyword evidence="3" id="KW-1185">Reference proteome</keyword>
<organism evidence="2 3">
    <name type="scientific">Chitinophaga niabensis</name>
    <dbReference type="NCBI Taxonomy" id="536979"/>
    <lineage>
        <taxon>Bacteria</taxon>
        <taxon>Pseudomonadati</taxon>
        <taxon>Bacteroidota</taxon>
        <taxon>Chitinophagia</taxon>
        <taxon>Chitinophagales</taxon>
        <taxon>Chitinophagaceae</taxon>
        <taxon>Chitinophaga</taxon>
    </lineage>
</organism>
<dbReference type="AlphaFoldDB" id="A0A1N6K7D0"/>
<reference evidence="3" key="1">
    <citation type="submission" date="2016-11" db="EMBL/GenBank/DDBJ databases">
        <authorList>
            <person name="Varghese N."/>
            <person name="Submissions S."/>
        </authorList>
    </citation>
    <scope>NUCLEOTIDE SEQUENCE [LARGE SCALE GENOMIC DNA]</scope>
    <source>
        <strain evidence="3">DSM 24787</strain>
    </source>
</reference>
<evidence type="ECO:0008006" key="4">
    <source>
        <dbReference type="Google" id="ProtNLM"/>
    </source>
</evidence>
<evidence type="ECO:0000313" key="3">
    <source>
        <dbReference type="Proteomes" id="UP000185003"/>
    </source>
</evidence>
<keyword evidence="1" id="KW-0472">Membrane</keyword>
<keyword evidence="1" id="KW-0812">Transmembrane</keyword>
<feature type="transmembrane region" description="Helical" evidence="1">
    <location>
        <begin position="14"/>
        <end position="47"/>
    </location>
</feature>
<dbReference type="STRING" id="536979.SAMN04488055_5239"/>
<dbReference type="RefSeq" id="WP_074242490.1">
    <property type="nucleotide sequence ID" value="NZ_FSRA01000002.1"/>
</dbReference>
<name>A0A1N6K7D0_9BACT</name>
<dbReference type="Proteomes" id="UP000185003">
    <property type="component" value="Unassembled WGS sequence"/>
</dbReference>
<protein>
    <recommendedName>
        <fullName evidence="4">Transmembrane family 220, helix</fullName>
    </recommendedName>
</protein>
<keyword evidence="1" id="KW-1133">Transmembrane helix</keyword>
<evidence type="ECO:0000313" key="2">
    <source>
        <dbReference type="EMBL" id="SIO52480.1"/>
    </source>
</evidence>
<proteinExistence type="predicted"/>
<accession>A0A1N6K7D0</accession>